<keyword evidence="1" id="KW-1133">Transmembrane helix</keyword>
<protein>
    <submittedName>
        <fullName evidence="2">Uncharacterized protein</fullName>
    </submittedName>
</protein>
<feature type="transmembrane region" description="Helical" evidence="1">
    <location>
        <begin position="29"/>
        <end position="48"/>
    </location>
</feature>
<organism evidence="2 3">
    <name type="scientific">Coptis chinensis</name>
    <dbReference type="NCBI Taxonomy" id="261450"/>
    <lineage>
        <taxon>Eukaryota</taxon>
        <taxon>Viridiplantae</taxon>
        <taxon>Streptophyta</taxon>
        <taxon>Embryophyta</taxon>
        <taxon>Tracheophyta</taxon>
        <taxon>Spermatophyta</taxon>
        <taxon>Magnoliopsida</taxon>
        <taxon>Ranunculales</taxon>
        <taxon>Ranunculaceae</taxon>
        <taxon>Coptidoideae</taxon>
        <taxon>Coptis</taxon>
    </lineage>
</organism>
<dbReference type="AlphaFoldDB" id="A0A835HMG7"/>
<evidence type="ECO:0000313" key="2">
    <source>
        <dbReference type="EMBL" id="KAF9602085.1"/>
    </source>
</evidence>
<feature type="transmembrane region" description="Helical" evidence="1">
    <location>
        <begin position="60"/>
        <end position="80"/>
    </location>
</feature>
<evidence type="ECO:0000256" key="1">
    <source>
        <dbReference type="SAM" id="Phobius"/>
    </source>
</evidence>
<keyword evidence="3" id="KW-1185">Reference proteome</keyword>
<dbReference type="Proteomes" id="UP000631114">
    <property type="component" value="Unassembled WGS sequence"/>
</dbReference>
<keyword evidence="1" id="KW-0812">Transmembrane</keyword>
<reference evidence="2 3" key="1">
    <citation type="submission" date="2020-10" db="EMBL/GenBank/DDBJ databases">
        <title>The Coptis chinensis genome and diversification of protoberbering-type alkaloids.</title>
        <authorList>
            <person name="Wang B."/>
            <person name="Shu S."/>
            <person name="Song C."/>
            <person name="Liu Y."/>
        </authorList>
    </citation>
    <scope>NUCLEOTIDE SEQUENCE [LARGE SCALE GENOMIC DNA]</scope>
    <source>
        <strain evidence="2">HL-2020</strain>
        <tissue evidence="2">Leaf</tissue>
    </source>
</reference>
<gene>
    <name evidence="2" type="ORF">IFM89_024852</name>
</gene>
<dbReference type="OrthoDB" id="504708at2759"/>
<dbReference type="EMBL" id="JADFTS010000006">
    <property type="protein sequence ID" value="KAF9602085.1"/>
    <property type="molecule type" value="Genomic_DNA"/>
</dbReference>
<evidence type="ECO:0000313" key="3">
    <source>
        <dbReference type="Proteomes" id="UP000631114"/>
    </source>
</evidence>
<accession>A0A835HMG7</accession>
<proteinExistence type="predicted"/>
<sequence>MDGVIVATIVHTKLGGVSRSFPAQQCCHWLTNVLVWFMVISVALLYVYKTDFLGKLSLGSIWVHSFIFWTLALIPLFKYISKSLYKLHKISIYVEHVHKLMALSCSLEAQINGE</sequence>
<name>A0A835HMG7_9MAGN</name>
<keyword evidence="1" id="KW-0472">Membrane</keyword>
<comment type="caution">
    <text evidence="2">The sequence shown here is derived from an EMBL/GenBank/DDBJ whole genome shotgun (WGS) entry which is preliminary data.</text>
</comment>